<keyword evidence="1" id="KW-0732">Signal</keyword>
<name>A0A0W0ZQB5_9GAMM</name>
<organism evidence="2 3">
    <name type="scientific">Legionella tucsonensis</name>
    <dbReference type="NCBI Taxonomy" id="40335"/>
    <lineage>
        <taxon>Bacteria</taxon>
        <taxon>Pseudomonadati</taxon>
        <taxon>Pseudomonadota</taxon>
        <taxon>Gammaproteobacteria</taxon>
        <taxon>Legionellales</taxon>
        <taxon>Legionellaceae</taxon>
        <taxon>Legionella</taxon>
    </lineage>
</organism>
<gene>
    <name evidence="2" type="ORF">Ltuc_2611</name>
</gene>
<feature type="signal peptide" evidence="1">
    <location>
        <begin position="1"/>
        <end position="23"/>
    </location>
</feature>
<evidence type="ECO:0000313" key="2">
    <source>
        <dbReference type="EMBL" id="KTD71252.1"/>
    </source>
</evidence>
<comment type="caution">
    <text evidence="2">The sequence shown here is derived from an EMBL/GenBank/DDBJ whole genome shotgun (WGS) entry which is preliminary data.</text>
</comment>
<reference evidence="2 3" key="1">
    <citation type="submission" date="2015-11" db="EMBL/GenBank/DDBJ databases">
        <title>Genomic analysis of 38 Legionella species identifies large and diverse effector repertoires.</title>
        <authorList>
            <person name="Burstein D."/>
            <person name="Amaro F."/>
            <person name="Zusman T."/>
            <person name="Lifshitz Z."/>
            <person name="Cohen O."/>
            <person name="Gilbert J.A."/>
            <person name="Pupko T."/>
            <person name="Shuman H.A."/>
            <person name="Segal G."/>
        </authorList>
    </citation>
    <scope>NUCLEOTIDE SEQUENCE [LARGE SCALE GENOMIC DNA]</scope>
    <source>
        <strain evidence="2 3">ATCC 49180</strain>
    </source>
</reference>
<accession>A0A0W0ZQB5</accession>
<evidence type="ECO:0000256" key="1">
    <source>
        <dbReference type="SAM" id="SignalP"/>
    </source>
</evidence>
<dbReference type="STRING" id="40335.Ltuc_2611"/>
<sequence>MKTSKVYFILSGLMILFSVTANSMTEIVSQSESNAARIFMLEKVLAPQKLDEVVILFAKANKERNGAVQFMLFSDQLKNKFKDSWPHWVSGVSSPWITAYEIKKTAQSKNSWKFKITYQWATVSGPFYPPLVQTIVVTPVPKNINSSQKFWITSFNEQ</sequence>
<dbReference type="PATRIC" id="fig|40335.7.peg.2790"/>
<protein>
    <submittedName>
        <fullName evidence="2">Uncharacterized protein</fullName>
    </submittedName>
</protein>
<keyword evidence="3" id="KW-1185">Reference proteome</keyword>
<dbReference type="Proteomes" id="UP000054693">
    <property type="component" value="Unassembled WGS sequence"/>
</dbReference>
<dbReference type="RefSeq" id="WP_058521821.1">
    <property type="nucleotide sequence ID" value="NZ_CAAAIP010000002.1"/>
</dbReference>
<dbReference type="EMBL" id="LNZA01000008">
    <property type="protein sequence ID" value="KTD71252.1"/>
    <property type="molecule type" value="Genomic_DNA"/>
</dbReference>
<feature type="chain" id="PRO_5006918931" evidence="1">
    <location>
        <begin position="24"/>
        <end position="158"/>
    </location>
</feature>
<dbReference type="AlphaFoldDB" id="A0A0W0ZQB5"/>
<evidence type="ECO:0000313" key="3">
    <source>
        <dbReference type="Proteomes" id="UP000054693"/>
    </source>
</evidence>
<proteinExistence type="predicted"/>
<dbReference type="OrthoDB" id="5637984at2"/>